<name>A0A078B4C6_STYLE</name>
<sequence length="381" mass="44824">MNLKSKYIRLTIFSFLEPIELIRVISKISKTDRATLQNSSFVTQSRPVQLTVPRQIYNYDLRYLLEFCTELFVTLNVNKVDKDNLDKLADIDLKQISLKSGTISQYEQFKGFLFNCKYIKLDKIFLKNMLYCSRKFEQAQQTSKCQTLVIRNCKRNKSDYIEMISFMNNIKNLSLSQIDHSFLRDFLHKVNLSQIETFSNINTTLPVQQPSIINQLALFAPRFDQLQILSLSFSGAFVWDSLPRLIHGLPSKNLQLFYLNIVWLRIKMHKLLKLPFNKFKVSKVYFHTLFVNCLIQGLIDSNEHVQMDTLGFDLSLLKNKQRYDRFECIKYSNKIDEMRGCFQARAKIEILDRLSGTRLKIKPQNYYLGEDEKIKSRAGYD</sequence>
<accession>A0A078B4C6</accession>
<evidence type="ECO:0000313" key="2">
    <source>
        <dbReference type="Proteomes" id="UP000039865"/>
    </source>
</evidence>
<reference evidence="1 2" key="1">
    <citation type="submission" date="2014-06" db="EMBL/GenBank/DDBJ databases">
        <authorList>
            <person name="Swart Estienne"/>
        </authorList>
    </citation>
    <scope>NUCLEOTIDE SEQUENCE [LARGE SCALE GENOMIC DNA]</scope>
    <source>
        <strain evidence="1 2">130c</strain>
    </source>
</reference>
<keyword evidence="2" id="KW-1185">Reference proteome</keyword>
<dbReference type="EMBL" id="CCKQ01017239">
    <property type="protein sequence ID" value="CDW89111.1"/>
    <property type="molecule type" value="Genomic_DNA"/>
</dbReference>
<proteinExistence type="predicted"/>
<dbReference type="AlphaFoldDB" id="A0A078B4C6"/>
<dbReference type="InParanoid" id="A0A078B4C6"/>
<protein>
    <submittedName>
        <fullName evidence="1">Uncharacterized protein</fullName>
    </submittedName>
</protein>
<gene>
    <name evidence="1" type="primary">Contig14662.g15620</name>
    <name evidence="1" type="ORF">STYLEM_18240</name>
</gene>
<dbReference type="Proteomes" id="UP000039865">
    <property type="component" value="Unassembled WGS sequence"/>
</dbReference>
<organism evidence="1 2">
    <name type="scientific">Stylonychia lemnae</name>
    <name type="common">Ciliate</name>
    <dbReference type="NCBI Taxonomy" id="5949"/>
    <lineage>
        <taxon>Eukaryota</taxon>
        <taxon>Sar</taxon>
        <taxon>Alveolata</taxon>
        <taxon>Ciliophora</taxon>
        <taxon>Intramacronucleata</taxon>
        <taxon>Spirotrichea</taxon>
        <taxon>Stichotrichia</taxon>
        <taxon>Sporadotrichida</taxon>
        <taxon>Oxytrichidae</taxon>
        <taxon>Stylonychinae</taxon>
        <taxon>Stylonychia</taxon>
    </lineage>
</organism>
<evidence type="ECO:0000313" key="1">
    <source>
        <dbReference type="EMBL" id="CDW89111.1"/>
    </source>
</evidence>